<evidence type="ECO:0000256" key="1">
    <source>
        <dbReference type="SAM" id="MobiDB-lite"/>
    </source>
</evidence>
<dbReference type="KEGG" id="pbh:AAW51_0756"/>
<evidence type="ECO:0000313" key="3">
    <source>
        <dbReference type="EMBL" id="AKJ27447.1"/>
    </source>
</evidence>
<accession>A0A0G3BDT0</accession>
<dbReference type="AlphaFoldDB" id="A0A0G3BDT0"/>
<protein>
    <submittedName>
        <fullName evidence="3">Inner membrane protein</fullName>
    </submittedName>
</protein>
<feature type="compositionally biased region" description="Pro residues" evidence="1">
    <location>
        <begin position="265"/>
        <end position="279"/>
    </location>
</feature>
<feature type="region of interest" description="Disordered" evidence="1">
    <location>
        <begin position="254"/>
        <end position="279"/>
    </location>
</feature>
<keyword evidence="4" id="KW-1185">Reference proteome</keyword>
<feature type="domain" description="PilZ" evidence="2">
    <location>
        <begin position="135"/>
        <end position="246"/>
    </location>
</feature>
<dbReference type="Gene3D" id="2.40.10.220">
    <property type="entry name" value="predicted glycosyltransferase like domains"/>
    <property type="match status" value="1"/>
</dbReference>
<proteinExistence type="predicted"/>
<sequence length="279" mass="30187">MGQPPSIPRHPTAPPIAPAEPIGNDIDVGPYRLTDPVQIGVALQALATAAEAVTAYPPDIAASVLGRVTSVDMAARRWTFETLVETPVPDGAALFVAISHGIKLQFGLDVVQWQLVPGQPTRATCPFPAELIKLQRREFHRLDAPLGRPYVAEFTLHGQHYALNVYDLSLGGVGLRAAPHEAVGLSVGRRLSKVRLELGHGELLVVDLDIRLRRAFRSYLLGEQFHIGCRFVDLATTTQADLKRITGQLETERQALNSAKTAASPTPPPPPAGPRPRRS</sequence>
<dbReference type="Proteomes" id="UP000035352">
    <property type="component" value="Chromosome"/>
</dbReference>
<dbReference type="RefSeq" id="WP_053013308.1">
    <property type="nucleotide sequence ID" value="NZ_CP011371.1"/>
</dbReference>
<dbReference type="InterPro" id="IPR009875">
    <property type="entry name" value="PilZ_domain"/>
</dbReference>
<dbReference type="EMBL" id="CP011371">
    <property type="protein sequence ID" value="AKJ27447.1"/>
    <property type="molecule type" value="Genomic_DNA"/>
</dbReference>
<dbReference type="Pfam" id="PF07238">
    <property type="entry name" value="PilZ"/>
    <property type="match status" value="1"/>
</dbReference>
<feature type="compositionally biased region" description="Pro residues" evidence="1">
    <location>
        <begin position="1"/>
        <end position="18"/>
    </location>
</feature>
<name>A0A0G3BDT0_9BURK</name>
<dbReference type="STRING" id="413882.AAW51_0756"/>
<evidence type="ECO:0000259" key="2">
    <source>
        <dbReference type="Pfam" id="PF07238"/>
    </source>
</evidence>
<evidence type="ECO:0000313" key="4">
    <source>
        <dbReference type="Proteomes" id="UP000035352"/>
    </source>
</evidence>
<organism evidence="3 4">
    <name type="scientific">Caldimonas brevitalea</name>
    <dbReference type="NCBI Taxonomy" id="413882"/>
    <lineage>
        <taxon>Bacteria</taxon>
        <taxon>Pseudomonadati</taxon>
        <taxon>Pseudomonadota</taxon>
        <taxon>Betaproteobacteria</taxon>
        <taxon>Burkholderiales</taxon>
        <taxon>Sphaerotilaceae</taxon>
        <taxon>Caldimonas</taxon>
    </lineage>
</organism>
<feature type="region of interest" description="Disordered" evidence="1">
    <location>
        <begin position="1"/>
        <end position="23"/>
    </location>
</feature>
<gene>
    <name evidence="3" type="ORF">AAW51_0756</name>
</gene>
<reference evidence="3 4" key="1">
    <citation type="submission" date="2015-05" db="EMBL/GenBank/DDBJ databases">
        <authorList>
            <person name="Tang B."/>
            <person name="Yu Y."/>
        </authorList>
    </citation>
    <scope>NUCLEOTIDE SEQUENCE [LARGE SCALE GENOMIC DNA]</scope>
    <source>
        <strain evidence="3 4">DSM 7029</strain>
    </source>
</reference>
<dbReference type="GO" id="GO:0035438">
    <property type="term" value="F:cyclic-di-GMP binding"/>
    <property type="evidence" value="ECO:0007669"/>
    <property type="project" value="InterPro"/>
</dbReference>
<dbReference type="SUPFAM" id="SSF141371">
    <property type="entry name" value="PilZ domain-like"/>
    <property type="match status" value="1"/>
</dbReference>